<dbReference type="EMBL" id="JAPDHV010000002">
    <property type="protein sequence ID" value="MCW3160607.1"/>
    <property type="molecule type" value="Genomic_DNA"/>
</dbReference>
<dbReference type="InterPro" id="IPR032293">
    <property type="entry name" value="DUF4840"/>
</dbReference>
<proteinExistence type="predicted"/>
<gene>
    <name evidence="2" type="ORF">OH806_04915</name>
</gene>
<keyword evidence="1" id="KW-0732">Signal</keyword>
<protein>
    <submittedName>
        <fullName evidence="2">DUF4840 domain-containing protein</fullName>
    </submittedName>
</protein>
<comment type="caution">
    <text evidence="2">The sequence shown here is derived from an EMBL/GenBank/DDBJ whole genome shotgun (WGS) entry which is preliminary data.</text>
</comment>
<evidence type="ECO:0000256" key="1">
    <source>
        <dbReference type="SAM" id="SignalP"/>
    </source>
</evidence>
<sequence length="191" mass="21578">MKKLFVLKAFVIAFIALLGLSLTSCNDDKYEPIPVKIGDENGKYRAKLITKQGNNRTEKIIDFVAKDSVITYKEFPVKEIVMTVLEDEAKTNVALDAMGDIEYKLDFTPKLLAEQNVIELELEPKVMTLQIPVDGQTKTAVVTFTANEKGYYVGQDFSMRYGFVADKITVDGADLTPFEKIEYSFPYSLKY</sequence>
<dbReference type="PROSITE" id="PS51257">
    <property type="entry name" value="PROKAR_LIPOPROTEIN"/>
    <property type="match status" value="1"/>
</dbReference>
<accession>A0ABT3HLD6</accession>
<evidence type="ECO:0000313" key="2">
    <source>
        <dbReference type="EMBL" id="MCW3160607.1"/>
    </source>
</evidence>
<keyword evidence="3" id="KW-1185">Reference proteome</keyword>
<reference evidence="2" key="1">
    <citation type="submission" date="2022-10" db="EMBL/GenBank/DDBJ databases">
        <title>Chryseobacterium babae sp. nov. isolated from the gut of the beetle Oryctes rhinoceros, and Chryseobacterium kimseyorum sp. nov., isolated from a stick insect rearing cage.</title>
        <authorList>
            <person name="Shelomi M."/>
            <person name="Han C.-J."/>
            <person name="Chen W.-M."/>
            <person name="Chen H.-K."/>
            <person name="Liaw S.-J."/>
            <person name="Muhle E."/>
            <person name="Clermont D."/>
        </authorList>
    </citation>
    <scope>NUCLEOTIDE SEQUENCE</scope>
    <source>
        <strain evidence="2">WLa1L2M3</strain>
    </source>
</reference>
<dbReference type="Proteomes" id="UP001163719">
    <property type="component" value="Unassembled WGS sequence"/>
</dbReference>
<organism evidence="2 3">
    <name type="scientific">Chryseobacterium oryctis</name>
    <dbReference type="NCBI Taxonomy" id="2952618"/>
    <lineage>
        <taxon>Bacteria</taxon>
        <taxon>Pseudomonadati</taxon>
        <taxon>Bacteroidota</taxon>
        <taxon>Flavobacteriia</taxon>
        <taxon>Flavobacteriales</taxon>
        <taxon>Weeksellaceae</taxon>
        <taxon>Chryseobacterium group</taxon>
        <taxon>Chryseobacterium</taxon>
    </lineage>
</organism>
<name>A0ABT3HLD6_9FLAO</name>
<evidence type="ECO:0000313" key="3">
    <source>
        <dbReference type="Proteomes" id="UP001163719"/>
    </source>
</evidence>
<dbReference type="Pfam" id="PF16128">
    <property type="entry name" value="DUF4840"/>
    <property type="match status" value="1"/>
</dbReference>
<feature type="chain" id="PRO_5045721297" evidence="1">
    <location>
        <begin position="27"/>
        <end position="191"/>
    </location>
</feature>
<feature type="signal peptide" evidence="1">
    <location>
        <begin position="1"/>
        <end position="26"/>
    </location>
</feature>
<dbReference type="RefSeq" id="WP_264742558.1">
    <property type="nucleotide sequence ID" value="NZ_JAPDHV010000002.1"/>
</dbReference>